<organism evidence="2 3">
    <name type="scientific">Chlamydia pneumoniae</name>
    <name type="common">Chlamydophila pneumoniae</name>
    <dbReference type="NCBI Taxonomy" id="83558"/>
    <lineage>
        <taxon>Bacteria</taxon>
        <taxon>Pseudomonadati</taxon>
        <taxon>Chlamydiota</taxon>
        <taxon>Chlamydiia</taxon>
        <taxon>Chlamydiales</taxon>
        <taxon>Chlamydiaceae</taxon>
        <taxon>Chlamydia/Chlamydophila group</taxon>
        <taxon>Chlamydia</taxon>
    </lineage>
</organism>
<proteinExistence type="predicted"/>
<dbReference type="AlphaFoldDB" id="Q9K2B9"/>
<dbReference type="PIR" id="H81600">
    <property type="entry name" value="H81600"/>
</dbReference>
<gene>
    <name evidence="2" type="ordered locus">CP_0227</name>
</gene>
<evidence type="ECO:0000313" key="3">
    <source>
        <dbReference type="Proteomes" id="UP000000583"/>
    </source>
</evidence>
<accession>Q9K2B9</accession>
<evidence type="ECO:0000313" key="2">
    <source>
        <dbReference type="EMBL" id="AAF38093.1"/>
    </source>
</evidence>
<feature type="transmembrane region" description="Helical" evidence="1">
    <location>
        <begin position="14"/>
        <end position="33"/>
    </location>
</feature>
<dbReference type="Proteomes" id="UP000000583">
    <property type="component" value="Chromosome"/>
</dbReference>
<protein>
    <submittedName>
        <fullName evidence="2">Uncharacterized protein</fullName>
    </submittedName>
</protein>
<sequence length="34" mass="3663">MGGIPLTFADTKSFFLLLQIGFACLLSHLNGSYS</sequence>
<reference evidence="2 3" key="1">
    <citation type="journal article" date="2000" name="Nucleic Acids Res.">
        <title>Genome sequences of Chlamydia trachomatis MoPn and Chlamydia pneumoniae AR39.</title>
        <authorList>
            <person name="Read T.D."/>
            <person name="Brunham R.C."/>
            <person name="Shen C."/>
            <person name="Gill S.R."/>
            <person name="Heidelberg J.F."/>
            <person name="White O."/>
            <person name="Hickey E.K."/>
            <person name="Peterson J.D."/>
            <person name="Utterback T.R."/>
            <person name="Berry K.J."/>
            <person name="Bass S."/>
            <person name="Linher K.D."/>
            <person name="Weidman J.F."/>
            <person name="Khouri H.M."/>
            <person name="Craven B."/>
            <person name="Bowman C."/>
            <person name="Dodson R.J."/>
            <person name="Gwinn M.L."/>
            <person name="Nelson W.C."/>
            <person name="DeBoy R.T."/>
            <person name="Kolonay J.F."/>
            <person name="McClarty G."/>
            <person name="Salzberg S.L."/>
            <person name="Eisen J.A."/>
            <person name="Fraser C.M."/>
        </authorList>
    </citation>
    <scope>NUCLEOTIDE SEQUENCE [LARGE SCALE GENOMIC DNA]</scope>
    <source>
        <strain evidence="2 3">AR39</strain>
    </source>
</reference>
<keyword evidence="1" id="KW-0812">Transmembrane</keyword>
<name>Q9K2B9_CHLPN</name>
<evidence type="ECO:0000256" key="1">
    <source>
        <dbReference type="SAM" id="Phobius"/>
    </source>
</evidence>
<keyword evidence="1" id="KW-1133">Transmembrane helix</keyword>
<dbReference type="KEGG" id="cpa:CP_0227"/>
<keyword evidence="1" id="KW-0472">Membrane</keyword>
<dbReference type="EMBL" id="AE002161">
    <property type="protein sequence ID" value="AAF38093.1"/>
    <property type="molecule type" value="Genomic_DNA"/>
</dbReference>